<reference evidence="3 4" key="1">
    <citation type="journal article" date="2016" name="Nat. Commun.">
        <title>Thousands of microbial genomes shed light on interconnected biogeochemical processes in an aquifer system.</title>
        <authorList>
            <person name="Anantharaman K."/>
            <person name="Brown C.T."/>
            <person name="Hug L.A."/>
            <person name="Sharon I."/>
            <person name="Castelle C.J."/>
            <person name="Probst A.J."/>
            <person name="Thomas B.C."/>
            <person name="Singh A."/>
            <person name="Wilkins M.J."/>
            <person name="Karaoz U."/>
            <person name="Brodie E.L."/>
            <person name="Williams K.H."/>
            <person name="Hubbard S.S."/>
            <person name="Banfield J.F."/>
        </authorList>
    </citation>
    <scope>NUCLEOTIDE SEQUENCE [LARGE SCALE GENOMIC DNA]</scope>
</reference>
<dbReference type="Proteomes" id="UP000176424">
    <property type="component" value="Unassembled WGS sequence"/>
</dbReference>
<keyword evidence="2" id="KW-0812">Transmembrane</keyword>
<sequence length="113" mass="12782">MTLVIQLLLAVVITTLTFLISIAAIQVFHILHEFRLTLRKVNHILDNTQTLSDSVTRPVSAVNNFFSEVKTLINTTQDEIIDSTSDKVIQTPKLNDKSPHHFFRRSGLPLRSS</sequence>
<dbReference type="STRING" id="1797263.A2397_02555"/>
<protein>
    <submittedName>
        <fullName evidence="3">Uncharacterized protein</fullName>
    </submittedName>
</protein>
<name>A0A1F4ZV67_9BACT</name>
<keyword evidence="2" id="KW-1133">Transmembrane helix</keyword>
<proteinExistence type="predicted"/>
<evidence type="ECO:0000256" key="2">
    <source>
        <dbReference type="SAM" id="Phobius"/>
    </source>
</evidence>
<feature type="transmembrane region" description="Helical" evidence="2">
    <location>
        <begin position="6"/>
        <end position="31"/>
    </location>
</feature>
<accession>A0A1F4ZV67</accession>
<gene>
    <name evidence="3" type="ORF">A2397_02555</name>
</gene>
<evidence type="ECO:0000256" key="1">
    <source>
        <dbReference type="SAM" id="MobiDB-lite"/>
    </source>
</evidence>
<evidence type="ECO:0000313" key="3">
    <source>
        <dbReference type="EMBL" id="OGD10231.1"/>
    </source>
</evidence>
<feature type="region of interest" description="Disordered" evidence="1">
    <location>
        <begin position="91"/>
        <end position="113"/>
    </location>
</feature>
<dbReference type="AlphaFoldDB" id="A0A1F4ZV67"/>
<organism evidence="3 4">
    <name type="scientific">Candidatus Amesbacteria bacterium RIFOXYB1_FULL_44_23</name>
    <dbReference type="NCBI Taxonomy" id="1797263"/>
    <lineage>
        <taxon>Bacteria</taxon>
        <taxon>Candidatus Amesiibacteriota</taxon>
    </lineage>
</organism>
<keyword evidence="2" id="KW-0472">Membrane</keyword>
<comment type="caution">
    <text evidence="3">The sequence shown here is derived from an EMBL/GenBank/DDBJ whole genome shotgun (WGS) entry which is preliminary data.</text>
</comment>
<evidence type="ECO:0000313" key="4">
    <source>
        <dbReference type="Proteomes" id="UP000176424"/>
    </source>
</evidence>
<dbReference type="EMBL" id="MEXR01000009">
    <property type="protein sequence ID" value="OGD10231.1"/>
    <property type="molecule type" value="Genomic_DNA"/>
</dbReference>